<feature type="chain" id="PRO_5009310869" evidence="1">
    <location>
        <begin position="18"/>
        <end position="33"/>
    </location>
</feature>
<feature type="signal peptide" evidence="1">
    <location>
        <begin position="1"/>
        <end position="17"/>
    </location>
</feature>
<sequence>MYFRILFILFSTTWCSGSPKYVVTIFCSPDIFF</sequence>
<dbReference type="AlphaFoldDB" id="A0A1I7WWI9"/>
<accession>A0A1I7WWI9</accession>
<proteinExistence type="predicted"/>
<keyword evidence="2" id="KW-1185">Reference proteome</keyword>
<evidence type="ECO:0000256" key="1">
    <source>
        <dbReference type="SAM" id="SignalP"/>
    </source>
</evidence>
<dbReference type="WBParaSite" id="Hba_09554">
    <property type="protein sequence ID" value="Hba_09554"/>
    <property type="gene ID" value="Hba_09554"/>
</dbReference>
<protein>
    <submittedName>
        <fullName evidence="3">Uncharacterized protein</fullName>
    </submittedName>
</protein>
<evidence type="ECO:0000313" key="2">
    <source>
        <dbReference type="Proteomes" id="UP000095283"/>
    </source>
</evidence>
<reference evidence="3" key="1">
    <citation type="submission" date="2016-11" db="UniProtKB">
        <authorList>
            <consortium name="WormBaseParasite"/>
        </authorList>
    </citation>
    <scope>IDENTIFICATION</scope>
</reference>
<keyword evidence="1" id="KW-0732">Signal</keyword>
<name>A0A1I7WWI9_HETBA</name>
<evidence type="ECO:0000313" key="3">
    <source>
        <dbReference type="WBParaSite" id="Hba_09554"/>
    </source>
</evidence>
<dbReference type="Proteomes" id="UP000095283">
    <property type="component" value="Unplaced"/>
</dbReference>
<organism evidence="2 3">
    <name type="scientific">Heterorhabditis bacteriophora</name>
    <name type="common">Entomopathogenic nematode worm</name>
    <dbReference type="NCBI Taxonomy" id="37862"/>
    <lineage>
        <taxon>Eukaryota</taxon>
        <taxon>Metazoa</taxon>
        <taxon>Ecdysozoa</taxon>
        <taxon>Nematoda</taxon>
        <taxon>Chromadorea</taxon>
        <taxon>Rhabditida</taxon>
        <taxon>Rhabditina</taxon>
        <taxon>Rhabditomorpha</taxon>
        <taxon>Strongyloidea</taxon>
        <taxon>Heterorhabditidae</taxon>
        <taxon>Heterorhabditis</taxon>
    </lineage>
</organism>